<dbReference type="InParanoid" id="M4BE93"/>
<reference evidence="2" key="1">
    <citation type="journal article" date="2010" name="Science">
        <title>Signatures of adaptation to obligate biotrophy in the Hyaloperonospora arabidopsidis genome.</title>
        <authorList>
            <person name="Baxter L."/>
            <person name="Tripathy S."/>
            <person name="Ishaque N."/>
            <person name="Boot N."/>
            <person name="Cabral A."/>
            <person name="Kemen E."/>
            <person name="Thines M."/>
            <person name="Ah-Fong A."/>
            <person name="Anderson R."/>
            <person name="Badejoko W."/>
            <person name="Bittner-Eddy P."/>
            <person name="Boore J.L."/>
            <person name="Chibucos M.C."/>
            <person name="Coates M."/>
            <person name="Dehal P."/>
            <person name="Delehaunty K."/>
            <person name="Dong S."/>
            <person name="Downton P."/>
            <person name="Dumas B."/>
            <person name="Fabro G."/>
            <person name="Fronick C."/>
            <person name="Fuerstenberg S.I."/>
            <person name="Fulton L."/>
            <person name="Gaulin E."/>
            <person name="Govers F."/>
            <person name="Hughes L."/>
            <person name="Humphray S."/>
            <person name="Jiang R.H."/>
            <person name="Judelson H."/>
            <person name="Kamoun S."/>
            <person name="Kyung K."/>
            <person name="Meijer H."/>
            <person name="Minx P."/>
            <person name="Morris P."/>
            <person name="Nelson J."/>
            <person name="Phuntumart V."/>
            <person name="Qutob D."/>
            <person name="Rehmany A."/>
            <person name="Rougon-Cardoso A."/>
            <person name="Ryden P."/>
            <person name="Torto-Alalibo T."/>
            <person name="Studholme D."/>
            <person name="Wang Y."/>
            <person name="Win J."/>
            <person name="Wood J."/>
            <person name="Clifton S.W."/>
            <person name="Rogers J."/>
            <person name="Van den Ackerveken G."/>
            <person name="Jones J.D."/>
            <person name="McDowell J.M."/>
            <person name="Beynon J."/>
            <person name="Tyler B.M."/>
        </authorList>
    </citation>
    <scope>NUCLEOTIDE SEQUENCE [LARGE SCALE GENOMIC DNA]</scope>
    <source>
        <strain evidence="2">Emoy2</strain>
    </source>
</reference>
<dbReference type="VEuPathDB" id="FungiDB:HpaG804611"/>
<keyword evidence="2" id="KW-1185">Reference proteome</keyword>
<dbReference type="Proteomes" id="UP000011713">
    <property type="component" value="Unassembled WGS sequence"/>
</dbReference>
<accession>M4BE93</accession>
<sequence length="84" mass="9672">MLELEDLGIAEKFLGMRISRTNEEGYCLDQEQTIEDVLENHGMADANPVRVPISEVQVIEGDDDLLKEKMWDCIQYRQSRISSL</sequence>
<reference evidence="1" key="2">
    <citation type="submission" date="2015-06" db="UniProtKB">
        <authorList>
            <consortium name="EnsemblProtists"/>
        </authorList>
    </citation>
    <scope>IDENTIFICATION</scope>
    <source>
        <strain evidence="1">Emoy2</strain>
    </source>
</reference>
<evidence type="ECO:0000313" key="2">
    <source>
        <dbReference type="Proteomes" id="UP000011713"/>
    </source>
</evidence>
<dbReference type="AlphaFoldDB" id="M4BE93"/>
<proteinExistence type="predicted"/>
<dbReference type="EMBL" id="JH598174">
    <property type="status" value="NOT_ANNOTATED_CDS"/>
    <property type="molecule type" value="Genomic_DNA"/>
</dbReference>
<evidence type="ECO:0008006" key="3">
    <source>
        <dbReference type="Google" id="ProtNLM"/>
    </source>
</evidence>
<organism evidence="1 2">
    <name type="scientific">Hyaloperonospora arabidopsidis (strain Emoy2)</name>
    <name type="common">Downy mildew agent</name>
    <name type="synonym">Peronospora arabidopsidis</name>
    <dbReference type="NCBI Taxonomy" id="559515"/>
    <lineage>
        <taxon>Eukaryota</taxon>
        <taxon>Sar</taxon>
        <taxon>Stramenopiles</taxon>
        <taxon>Oomycota</taxon>
        <taxon>Peronosporomycetes</taxon>
        <taxon>Peronosporales</taxon>
        <taxon>Peronosporaceae</taxon>
        <taxon>Hyaloperonospora</taxon>
    </lineage>
</organism>
<protein>
    <recommendedName>
        <fullName evidence="3">Reverse transcriptase Ty1/copia-type domain-containing protein</fullName>
    </recommendedName>
</protein>
<dbReference type="EnsemblProtists" id="HpaT804611">
    <property type="protein sequence ID" value="HpaP804611"/>
    <property type="gene ID" value="HpaG804611"/>
</dbReference>
<name>M4BE93_HYAAE</name>
<evidence type="ECO:0000313" key="1">
    <source>
        <dbReference type="EnsemblProtists" id="HpaP804611"/>
    </source>
</evidence>
<dbReference type="HOGENOM" id="CLU_2532300_0_0_1"/>